<evidence type="ECO:0000313" key="8">
    <source>
        <dbReference type="Proteomes" id="UP001085076"/>
    </source>
</evidence>
<evidence type="ECO:0000256" key="3">
    <source>
        <dbReference type="ARBA" id="ARBA00022679"/>
    </source>
</evidence>
<evidence type="ECO:0000256" key="2">
    <source>
        <dbReference type="ARBA" id="ARBA00012955"/>
    </source>
</evidence>
<dbReference type="OrthoDB" id="439792at2759"/>
<dbReference type="EC" id="2.7.4.3" evidence="2"/>
<sequence>MKYGLVHISARDLLRAEVEAGTENGKRAKEHMEKGIWVPDKIVVLMVKERLLKPDAQQNCCLLDGYPRSFSQGKVLEDLGIRPDNFILLDADGNATKEDIFDEIDNALSTLLKRKLGTDLASKTAGLAY</sequence>
<dbReference type="InterPro" id="IPR027417">
    <property type="entry name" value="P-loop_NTPase"/>
</dbReference>
<organism evidence="7 8">
    <name type="scientific">Dioscorea zingiberensis</name>
    <dbReference type="NCBI Taxonomy" id="325984"/>
    <lineage>
        <taxon>Eukaryota</taxon>
        <taxon>Viridiplantae</taxon>
        <taxon>Streptophyta</taxon>
        <taxon>Embryophyta</taxon>
        <taxon>Tracheophyta</taxon>
        <taxon>Spermatophyta</taxon>
        <taxon>Magnoliopsida</taxon>
        <taxon>Liliopsida</taxon>
        <taxon>Dioscoreales</taxon>
        <taxon>Dioscoreaceae</taxon>
        <taxon>Dioscorea</taxon>
    </lineage>
</organism>
<gene>
    <name evidence="7" type="ORF">J5N97_020091</name>
</gene>
<comment type="similarity">
    <text evidence="1 6">Belongs to the adenylate kinase family.</text>
</comment>
<dbReference type="GO" id="GO:0004017">
    <property type="term" value="F:AMP kinase activity"/>
    <property type="evidence" value="ECO:0007669"/>
    <property type="project" value="UniProtKB-EC"/>
</dbReference>
<evidence type="ECO:0000313" key="7">
    <source>
        <dbReference type="EMBL" id="KAJ0972132.1"/>
    </source>
</evidence>
<dbReference type="Proteomes" id="UP001085076">
    <property type="component" value="Miscellaneous, Linkage group lg05"/>
</dbReference>
<keyword evidence="3 6" id="KW-0808">Transferase</keyword>
<keyword evidence="5 6" id="KW-0418">Kinase</keyword>
<reference evidence="7" key="2">
    <citation type="journal article" date="2022" name="Hortic Res">
        <title>The genome of Dioscorea zingiberensis sheds light on the biosynthesis, origin and evolution of the medicinally important diosgenin saponins.</title>
        <authorList>
            <person name="Li Y."/>
            <person name="Tan C."/>
            <person name="Li Z."/>
            <person name="Guo J."/>
            <person name="Li S."/>
            <person name="Chen X."/>
            <person name="Wang C."/>
            <person name="Dai X."/>
            <person name="Yang H."/>
            <person name="Song W."/>
            <person name="Hou L."/>
            <person name="Xu J."/>
            <person name="Tong Z."/>
            <person name="Xu A."/>
            <person name="Yuan X."/>
            <person name="Wang W."/>
            <person name="Yang Q."/>
            <person name="Chen L."/>
            <person name="Sun Z."/>
            <person name="Wang K."/>
            <person name="Pan B."/>
            <person name="Chen J."/>
            <person name="Bao Y."/>
            <person name="Liu F."/>
            <person name="Qi X."/>
            <person name="Gang D.R."/>
            <person name="Wen J."/>
            <person name="Li J."/>
        </authorList>
    </citation>
    <scope>NUCLEOTIDE SEQUENCE</scope>
    <source>
        <strain evidence="7">Dzin_1.0</strain>
    </source>
</reference>
<keyword evidence="4" id="KW-0547">Nucleotide-binding</keyword>
<reference evidence="7" key="1">
    <citation type="submission" date="2021-03" db="EMBL/GenBank/DDBJ databases">
        <authorList>
            <person name="Li Z."/>
            <person name="Yang C."/>
        </authorList>
    </citation>
    <scope>NUCLEOTIDE SEQUENCE</scope>
    <source>
        <strain evidence="7">Dzin_1.0</strain>
        <tissue evidence="7">Leaf</tissue>
    </source>
</reference>
<evidence type="ECO:0000256" key="4">
    <source>
        <dbReference type="ARBA" id="ARBA00022741"/>
    </source>
</evidence>
<dbReference type="CDD" id="cd01428">
    <property type="entry name" value="ADK"/>
    <property type="match status" value="1"/>
</dbReference>
<dbReference type="PROSITE" id="PS00113">
    <property type="entry name" value="ADENYLATE_KINASE"/>
    <property type="match status" value="1"/>
</dbReference>
<proteinExistence type="inferred from homology"/>
<keyword evidence="8" id="KW-1185">Reference proteome</keyword>
<protein>
    <recommendedName>
        <fullName evidence="2">adenylate kinase</fullName>
        <ecNumber evidence="2">2.7.4.3</ecNumber>
    </recommendedName>
</protein>
<evidence type="ECO:0000256" key="6">
    <source>
        <dbReference type="RuleBase" id="RU003330"/>
    </source>
</evidence>
<dbReference type="PRINTS" id="PR00094">
    <property type="entry name" value="ADENYLTKNASE"/>
</dbReference>
<comment type="caution">
    <text evidence="7">The sequence shown here is derived from an EMBL/GenBank/DDBJ whole genome shotgun (WGS) entry which is preliminary data.</text>
</comment>
<dbReference type="AlphaFoldDB" id="A0A9D5CG97"/>
<dbReference type="GO" id="GO:0005524">
    <property type="term" value="F:ATP binding"/>
    <property type="evidence" value="ECO:0007669"/>
    <property type="project" value="InterPro"/>
</dbReference>
<dbReference type="PANTHER" id="PTHR23359">
    <property type="entry name" value="NUCLEOTIDE KINASE"/>
    <property type="match status" value="1"/>
</dbReference>
<dbReference type="Gene3D" id="3.40.50.300">
    <property type="entry name" value="P-loop containing nucleotide triphosphate hydrolases"/>
    <property type="match status" value="1"/>
</dbReference>
<name>A0A9D5CG97_9LILI</name>
<evidence type="ECO:0000256" key="5">
    <source>
        <dbReference type="ARBA" id="ARBA00022777"/>
    </source>
</evidence>
<accession>A0A9D5CG97</accession>
<dbReference type="InterPro" id="IPR033690">
    <property type="entry name" value="Adenylat_kinase_CS"/>
</dbReference>
<dbReference type="InterPro" id="IPR000850">
    <property type="entry name" value="Adenylat/UMP-CMP_kin"/>
</dbReference>
<dbReference type="Pfam" id="PF00406">
    <property type="entry name" value="ADK"/>
    <property type="match status" value="1"/>
</dbReference>
<evidence type="ECO:0000256" key="1">
    <source>
        <dbReference type="ARBA" id="ARBA00007220"/>
    </source>
</evidence>
<dbReference type="SUPFAM" id="SSF52540">
    <property type="entry name" value="P-loop containing nucleoside triphosphate hydrolases"/>
    <property type="match status" value="1"/>
</dbReference>
<dbReference type="EMBL" id="JAGGNH010000005">
    <property type="protein sequence ID" value="KAJ0972132.1"/>
    <property type="molecule type" value="Genomic_DNA"/>
</dbReference>